<dbReference type="Pfam" id="PF13566">
    <property type="entry name" value="DUF4130"/>
    <property type="match status" value="1"/>
</dbReference>
<evidence type="ECO:0000313" key="3">
    <source>
        <dbReference type="Proteomes" id="UP000683246"/>
    </source>
</evidence>
<reference evidence="2" key="1">
    <citation type="submission" date="2020-07" db="EMBL/GenBank/DDBJ databases">
        <title>Vallitalea pronyensis genome.</title>
        <authorList>
            <person name="Postec A."/>
        </authorList>
    </citation>
    <scope>NUCLEOTIDE SEQUENCE</scope>
    <source>
        <strain evidence="2">FatNI3</strain>
    </source>
</reference>
<protein>
    <submittedName>
        <fullName evidence="2">TIGR03915 family putative DNA repair protein</fullName>
    </submittedName>
</protein>
<evidence type="ECO:0000259" key="1">
    <source>
        <dbReference type="Pfam" id="PF13566"/>
    </source>
</evidence>
<accession>A0A8J8MGJ8</accession>
<dbReference type="NCBIfam" id="TIGR03915">
    <property type="entry name" value="SAM_7_link_chp"/>
    <property type="match status" value="1"/>
</dbReference>
<feature type="domain" description="DUF4130" evidence="1">
    <location>
        <begin position="83"/>
        <end position="240"/>
    </location>
</feature>
<dbReference type="InterPro" id="IPR025404">
    <property type="entry name" value="DUF4130"/>
</dbReference>
<dbReference type="KEGG" id="vpy:HZI73_02360"/>
<organism evidence="2 3">
    <name type="scientific">Vallitalea pronyensis</name>
    <dbReference type="NCBI Taxonomy" id="1348613"/>
    <lineage>
        <taxon>Bacteria</taxon>
        <taxon>Bacillati</taxon>
        <taxon>Bacillota</taxon>
        <taxon>Clostridia</taxon>
        <taxon>Lachnospirales</taxon>
        <taxon>Vallitaleaceae</taxon>
        <taxon>Vallitalea</taxon>
    </lineage>
</organism>
<dbReference type="InterPro" id="IPR023875">
    <property type="entry name" value="DNA_repair_put"/>
</dbReference>
<name>A0A8J8MGJ8_9FIRM</name>
<dbReference type="EMBL" id="CP058649">
    <property type="protein sequence ID" value="QUI21195.1"/>
    <property type="molecule type" value="Genomic_DNA"/>
</dbReference>
<gene>
    <name evidence="2" type="ORF">HZI73_02360</name>
</gene>
<evidence type="ECO:0000313" key="2">
    <source>
        <dbReference type="EMBL" id="QUI21195.1"/>
    </source>
</evidence>
<proteinExistence type="predicted"/>
<dbReference type="AlphaFoldDB" id="A0A8J8MGJ8"/>
<dbReference type="RefSeq" id="WP_212696659.1">
    <property type="nucleotide sequence ID" value="NZ_CP058649.1"/>
</dbReference>
<keyword evidence="3" id="KW-1185">Reference proteome</keyword>
<sequence length="243" mass="29002">MIYLHDGTFNGLLTCVYAHYYDKAAEGIYSEGTYELSLVDDKKRLVTDVDKAKKVYNAIMTKISDEAMSHVYHTFLSSDYHKDCYLLRYLQLGFKMGYKIDYHRTHQDVIMVHKLSAKVTKERHLFLGTLRFQEVGKGLYAPLAPDHDIIELLASHFADRLKHEQFIIHDRKRNKAVIYNTKAWFITEFTYEEEVKVSEREKQFQDMWKGYFEHISIKERENLRLQRQFVPVRYRQHIVEFGD</sequence>
<dbReference type="Proteomes" id="UP000683246">
    <property type="component" value="Chromosome"/>
</dbReference>